<evidence type="ECO:0000313" key="2">
    <source>
        <dbReference type="EMBL" id="KAK1131215.1"/>
    </source>
</evidence>
<dbReference type="EMBL" id="JAHYIQ010000006">
    <property type="protein sequence ID" value="KAK1131215.1"/>
    <property type="molecule type" value="Genomic_DNA"/>
</dbReference>
<feature type="region of interest" description="Disordered" evidence="1">
    <location>
        <begin position="146"/>
        <end position="237"/>
    </location>
</feature>
<dbReference type="AlphaFoldDB" id="A0AA40G535"/>
<name>A0AA40G535_9HYME</name>
<reference evidence="2" key="1">
    <citation type="submission" date="2021-10" db="EMBL/GenBank/DDBJ databases">
        <title>Melipona bicolor Genome sequencing and assembly.</title>
        <authorList>
            <person name="Araujo N.S."/>
            <person name="Arias M.C."/>
        </authorList>
    </citation>
    <scope>NUCLEOTIDE SEQUENCE</scope>
    <source>
        <strain evidence="2">USP_2M_L1-L4_2017</strain>
        <tissue evidence="2">Whole body</tissue>
    </source>
</reference>
<proteinExistence type="predicted"/>
<sequence length="237" mass="27738">MVKRAECVRRSTDSGMIERRSKWQVPKLKLQESSGSETKGNTFFFYHSNIAHSCNQVTVPPHLSRNRRPSIIGLSRSILRMEDEDVRRPLNDRYLNNPRRVTVSNETTRMKNYELFAAFSSRRRPSCRVTVPSIKMASKFRATKFGREKKRETKSNESELNERFEKQRGFEERGHRLAINGNKHELARREPGETESRKTRKCDRKWPPSSREGDGDGRTRRTETLRGSRQKGESNRP</sequence>
<feature type="compositionally biased region" description="Basic and acidic residues" evidence="1">
    <location>
        <begin position="146"/>
        <end position="175"/>
    </location>
</feature>
<comment type="caution">
    <text evidence="2">The sequence shown here is derived from an EMBL/GenBank/DDBJ whole genome shotgun (WGS) entry which is preliminary data.</text>
</comment>
<feature type="compositionally biased region" description="Basic and acidic residues" evidence="1">
    <location>
        <begin position="182"/>
        <end position="197"/>
    </location>
</feature>
<evidence type="ECO:0000256" key="1">
    <source>
        <dbReference type="SAM" id="MobiDB-lite"/>
    </source>
</evidence>
<feature type="compositionally biased region" description="Basic and acidic residues" evidence="1">
    <location>
        <begin position="211"/>
        <end position="237"/>
    </location>
</feature>
<keyword evidence="3" id="KW-1185">Reference proteome</keyword>
<gene>
    <name evidence="2" type="ORF">K0M31_017503</name>
</gene>
<evidence type="ECO:0000313" key="3">
    <source>
        <dbReference type="Proteomes" id="UP001177670"/>
    </source>
</evidence>
<accession>A0AA40G535</accession>
<dbReference type="Proteomes" id="UP001177670">
    <property type="component" value="Unassembled WGS sequence"/>
</dbReference>
<protein>
    <submittedName>
        <fullName evidence="2">Uncharacterized protein</fullName>
    </submittedName>
</protein>
<organism evidence="2 3">
    <name type="scientific">Melipona bicolor</name>
    <dbReference type="NCBI Taxonomy" id="60889"/>
    <lineage>
        <taxon>Eukaryota</taxon>
        <taxon>Metazoa</taxon>
        <taxon>Ecdysozoa</taxon>
        <taxon>Arthropoda</taxon>
        <taxon>Hexapoda</taxon>
        <taxon>Insecta</taxon>
        <taxon>Pterygota</taxon>
        <taxon>Neoptera</taxon>
        <taxon>Endopterygota</taxon>
        <taxon>Hymenoptera</taxon>
        <taxon>Apocrita</taxon>
        <taxon>Aculeata</taxon>
        <taxon>Apoidea</taxon>
        <taxon>Anthophila</taxon>
        <taxon>Apidae</taxon>
        <taxon>Melipona</taxon>
    </lineage>
</organism>